<keyword evidence="6 9" id="KW-0808">Transferase</keyword>
<comment type="similarity">
    <text evidence="2 9">Belongs to the methyltransferase superfamily. RsmD family.</text>
</comment>
<dbReference type="InterPro" id="IPR002052">
    <property type="entry name" value="DNA_methylase_N6_adenine_CS"/>
</dbReference>
<dbReference type="PIRSF" id="PIRSF004553">
    <property type="entry name" value="CHP00095"/>
    <property type="match status" value="1"/>
</dbReference>
<evidence type="ECO:0000256" key="6">
    <source>
        <dbReference type="ARBA" id="ARBA00022679"/>
    </source>
</evidence>
<name>A0ABY6N374_9ALTE</name>
<evidence type="ECO:0000313" key="11">
    <source>
        <dbReference type="Proteomes" id="UP001163739"/>
    </source>
</evidence>
<gene>
    <name evidence="10" type="primary">rsmD</name>
    <name evidence="10" type="ORF">NKI27_02070</name>
</gene>
<dbReference type="NCBIfam" id="TIGR00095">
    <property type="entry name" value="16S rRNA (guanine(966)-N(2))-methyltransferase RsmD"/>
    <property type="match status" value="1"/>
</dbReference>
<keyword evidence="5 9" id="KW-0489">Methyltransferase</keyword>
<evidence type="ECO:0000256" key="7">
    <source>
        <dbReference type="ARBA" id="ARBA00022691"/>
    </source>
</evidence>
<dbReference type="EMBL" id="CP100390">
    <property type="protein sequence ID" value="UZE96560.1"/>
    <property type="molecule type" value="Genomic_DNA"/>
</dbReference>
<dbReference type="PROSITE" id="PS00092">
    <property type="entry name" value="N6_MTASE"/>
    <property type="match status" value="1"/>
</dbReference>
<comment type="function">
    <text evidence="1 9">Specifically methylates the guanine in position 966 of 16S rRNA in the assembled 30S particle.</text>
</comment>
<evidence type="ECO:0000256" key="4">
    <source>
        <dbReference type="ARBA" id="ARBA00013682"/>
    </source>
</evidence>
<evidence type="ECO:0000256" key="3">
    <source>
        <dbReference type="ARBA" id="ARBA00012141"/>
    </source>
</evidence>
<evidence type="ECO:0000313" key="10">
    <source>
        <dbReference type="EMBL" id="UZE96560.1"/>
    </source>
</evidence>
<reference evidence="10" key="1">
    <citation type="submission" date="2022-06" db="EMBL/GenBank/DDBJ databases">
        <title>Alkalimarinus sp. nov., isolated from gut of a Alitta virens.</title>
        <authorList>
            <person name="Yang A.I."/>
            <person name="Shin N.-R."/>
        </authorList>
    </citation>
    <scope>NUCLEOTIDE SEQUENCE</scope>
    <source>
        <strain evidence="10">A2M4</strain>
    </source>
</reference>
<sequence length="203" mass="22965">MANRKPNKHNAKGRKNSEVQSTLRIIGGQWRSRRLSFSAIEGLRPTTDRVRETLFNWVSPIIPGARCLDLFTGSGALGLEALSREASSVTFIDQSPVATRSLKQNLQLLQATNADVLTTDAVKWLKNTTPDTPYNIVFVDPPFRCGLVYDCLEQLKSKPFVTTGAYIYIEIEKEAARPQTPTHWRLHREKEAGQVRYMLFICE</sequence>
<dbReference type="Gene3D" id="3.40.50.150">
    <property type="entry name" value="Vaccinia Virus protein VP39"/>
    <property type="match status" value="1"/>
</dbReference>
<dbReference type="PANTHER" id="PTHR43542">
    <property type="entry name" value="METHYLTRANSFERASE"/>
    <property type="match status" value="1"/>
</dbReference>
<evidence type="ECO:0000256" key="1">
    <source>
        <dbReference type="ARBA" id="ARBA00002649"/>
    </source>
</evidence>
<accession>A0ABY6N374</accession>
<dbReference type="CDD" id="cd02440">
    <property type="entry name" value="AdoMet_MTases"/>
    <property type="match status" value="1"/>
</dbReference>
<dbReference type="GO" id="GO:0052913">
    <property type="term" value="F:16S rRNA (guanine(966)-N(2))-methyltransferase activity"/>
    <property type="evidence" value="ECO:0007669"/>
    <property type="project" value="UniProtKB-EC"/>
</dbReference>
<dbReference type="InterPro" id="IPR029063">
    <property type="entry name" value="SAM-dependent_MTases_sf"/>
</dbReference>
<dbReference type="Pfam" id="PF03602">
    <property type="entry name" value="Cons_hypoth95"/>
    <property type="match status" value="1"/>
</dbReference>
<evidence type="ECO:0000256" key="2">
    <source>
        <dbReference type="ARBA" id="ARBA00005269"/>
    </source>
</evidence>
<proteinExistence type="inferred from homology"/>
<evidence type="ECO:0000256" key="5">
    <source>
        <dbReference type="ARBA" id="ARBA00022603"/>
    </source>
</evidence>
<evidence type="ECO:0000256" key="9">
    <source>
        <dbReference type="PIRNR" id="PIRNR004553"/>
    </source>
</evidence>
<keyword evidence="9" id="KW-0698">rRNA processing</keyword>
<dbReference type="SUPFAM" id="SSF53335">
    <property type="entry name" value="S-adenosyl-L-methionine-dependent methyltransferases"/>
    <property type="match status" value="1"/>
</dbReference>
<organism evidence="10 11">
    <name type="scientific">Alkalimarinus alittae</name>
    <dbReference type="NCBI Taxonomy" id="2961619"/>
    <lineage>
        <taxon>Bacteria</taxon>
        <taxon>Pseudomonadati</taxon>
        <taxon>Pseudomonadota</taxon>
        <taxon>Gammaproteobacteria</taxon>
        <taxon>Alteromonadales</taxon>
        <taxon>Alteromonadaceae</taxon>
        <taxon>Alkalimarinus</taxon>
    </lineage>
</organism>
<dbReference type="RefSeq" id="WP_265048044.1">
    <property type="nucleotide sequence ID" value="NZ_CP100390.1"/>
</dbReference>
<dbReference type="Proteomes" id="UP001163739">
    <property type="component" value="Chromosome"/>
</dbReference>
<dbReference type="EC" id="2.1.1.171" evidence="3 9"/>
<dbReference type="InterPro" id="IPR004398">
    <property type="entry name" value="RNA_MeTrfase_RsmD"/>
</dbReference>
<evidence type="ECO:0000256" key="8">
    <source>
        <dbReference type="ARBA" id="ARBA00048326"/>
    </source>
</evidence>
<protein>
    <recommendedName>
        <fullName evidence="4 9">Ribosomal RNA small subunit methyltransferase D</fullName>
        <ecNumber evidence="3 9">2.1.1.171</ecNumber>
    </recommendedName>
</protein>
<keyword evidence="11" id="KW-1185">Reference proteome</keyword>
<keyword evidence="7 9" id="KW-0949">S-adenosyl-L-methionine</keyword>
<dbReference type="PANTHER" id="PTHR43542:SF1">
    <property type="entry name" value="METHYLTRANSFERASE"/>
    <property type="match status" value="1"/>
</dbReference>
<comment type="catalytic activity">
    <reaction evidence="8 9">
        <text>guanosine(966) in 16S rRNA + S-adenosyl-L-methionine = N(2)-methylguanosine(966) in 16S rRNA + S-adenosyl-L-homocysteine + H(+)</text>
        <dbReference type="Rhea" id="RHEA:23548"/>
        <dbReference type="Rhea" id="RHEA-COMP:10211"/>
        <dbReference type="Rhea" id="RHEA-COMP:10212"/>
        <dbReference type="ChEBI" id="CHEBI:15378"/>
        <dbReference type="ChEBI" id="CHEBI:57856"/>
        <dbReference type="ChEBI" id="CHEBI:59789"/>
        <dbReference type="ChEBI" id="CHEBI:74269"/>
        <dbReference type="ChEBI" id="CHEBI:74481"/>
        <dbReference type="EC" id="2.1.1.171"/>
    </reaction>
</comment>